<evidence type="ECO:0000256" key="1">
    <source>
        <dbReference type="SAM" id="MobiDB-lite"/>
    </source>
</evidence>
<evidence type="ECO:0000313" key="3">
    <source>
        <dbReference type="Proteomes" id="UP000669133"/>
    </source>
</evidence>
<proteinExistence type="predicted"/>
<dbReference type="Pfam" id="PF13365">
    <property type="entry name" value="Trypsin_2"/>
    <property type="match status" value="1"/>
</dbReference>
<dbReference type="InterPro" id="IPR009003">
    <property type="entry name" value="Peptidase_S1_PA"/>
</dbReference>
<dbReference type="GO" id="GO:0016485">
    <property type="term" value="P:protein processing"/>
    <property type="evidence" value="ECO:0007669"/>
    <property type="project" value="InterPro"/>
</dbReference>
<gene>
    <name evidence="2" type="ORF">I9W82_001643</name>
</gene>
<feature type="region of interest" description="Disordered" evidence="1">
    <location>
        <begin position="669"/>
        <end position="688"/>
    </location>
</feature>
<reference evidence="2 3" key="1">
    <citation type="submission" date="2020-12" db="EMBL/GenBank/DDBJ databases">
        <title>Effect of drift, selection, and recombination on the evolution of hybrid genomes in Candida yeast pathogens.</title>
        <authorList>
            <person name="Mixao V."/>
            <person name="Ksiezopolska E."/>
            <person name="Saus E."/>
            <person name="Boekhout T."/>
            <person name="Gacser A."/>
            <person name="Gabaldon T."/>
        </authorList>
    </citation>
    <scope>NUCLEOTIDE SEQUENCE [LARGE SCALE GENOMIC DNA]</scope>
    <source>
        <strain evidence="2 3">BP57</strain>
    </source>
</reference>
<dbReference type="GO" id="GO:0004252">
    <property type="term" value="F:serine-type endopeptidase activity"/>
    <property type="evidence" value="ECO:0007669"/>
    <property type="project" value="InterPro"/>
</dbReference>
<dbReference type="GO" id="GO:0005777">
    <property type="term" value="C:peroxisome"/>
    <property type="evidence" value="ECO:0007669"/>
    <property type="project" value="InterPro"/>
</dbReference>
<accession>A0A8H7ZIH9</accession>
<dbReference type="GO" id="GO:0031998">
    <property type="term" value="P:regulation of fatty acid beta-oxidation"/>
    <property type="evidence" value="ECO:0007669"/>
    <property type="project" value="TreeGrafter"/>
</dbReference>
<dbReference type="OrthoDB" id="17845at2759"/>
<name>A0A8H7ZIH9_9ASCO</name>
<dbReference type="AlphaFoldDB" id="A0A8H7ZIH9"/>
<protein>
    <recommendedName>
        <fullName evidence="4">Serine protease</fullName>
    </recommendedName>
</protein>
<evidence type="ECO:0000313" key="2">
    <source>
        <dbReference type="EMBL" id="KAG5419763.1"/>
    </source>
</evidence>
<dbReference type="EMBL" id="JAEOAQ010000002">
    <property type="protein sequence ID" value="KAG5419763.1"/>
    <property type="molecule type" value="Genomic_DNA"/>
</dbReference>
<dbReference type="Proteomes" id="UP000669133">
    <property type="component" value="Unassembled WGS sequence"/>
</dbReference>
<comment type="caution">
    <text evidence="2">The sequence shown here is derived from an EMBL/GenBank/DDBJ whole genome shotgun (WGS) entry which is preliminary data.</text>
</comment>
<feature type="region of interest" description="Disordered" evidence="1">
    <location>
        <begin position="382"/>
        <end position="408"/>
    </location>
</feature>
<keyword evidence="3" id="KW-1185">Reference proteome</keyword>
<dbReference type="InterPro" id="IPR039245">
    <property type="entry name" value="TYSND1/DEG15"/>
</dbReference>
<organism evidence="2 3">
    <name type="scientific">Candida metapsilosis</name>
    <dbReference type="NCBI Taxonomy" id="273372"/>
    <lineage>
        <taxon>Eukaryota</taxon>
        <taxon>Fungi</taxon>
        <taxon>Dikarya</taxon>
        <taxon>Ascomycota</taxon>
        <taxon>Saccharomycotina</taxon>
        <taxon>Pichiomycetes</taxon>
        <taxon>Debaryomycetaceae</taxon>
        <taxon>Candida/Lodderomyces clade</taxon>
        <taxon>Candida</taxon>
    </lineage>
</organism>
<dbReference type="PANTHER" id="PTHR21004">
    <property type="entry name" value="SERINE PROTEASE-RELATED"/>
    <property type="match status" value="1"/>
</dbReference>
<dbReference type="SUPFAM" id="SSF50494">
    <property type="entry name" value="Trypsin-like serine proteases"/>
    <property type="match status" value="1"/>
</dbReference>
<dbReference type="PANTHER" id="PTHR21004:SF0">
    <property type="entry name" value="PEROXISOMAL LEADER PEPTIDE-PROCESSING PROTEASE"/>
    <property type="match status" value="1"/>
</dbReference>
<sequence length="688" mass="74457">MKYSPIALQYVSGDTIHASSGVYITPPAASKSKTPFILTVNHIPRINEYAIYANLGVTSSSSSSSSSSSVVKWIRVSILEEVAINPSDFEFFNAQFKLYPRDQYGKTISILKLSSNAIAAAASSSLVSVAGSVATKSSIAVGDQVMIVSSPFNFTNSLIFHQFTTTARIVHKVHMNEHDADNGDGVGDYWLSDAAYMENMAGGAVIEKRPGGQDIVNGSANVDVNVGVSTNNNNNNANGNTAFTSNRLVGLVLGNLRKSNGDGNLMVIIPLRKIIQLSPSLLPPLSPPQSQSLIKSSSSILYKTISSTTLSKLFNLPSLATRLSSLSSNSRSLKRSDLKSVLPLIITASNQRTWGSCIFYRDNLLITNSHVVAPLLQKKQQSKSITKGKSGSTNLRKSSSSSSSSDDTLDSATILITNHGDSIQVQTPLDQYIIIPHPDLDLAFIEIDNRATTLLLENGYKPISPYSDIDNGGGGGGVITEGTSVYTQSYGLFFDPLDLQPLKSYGIVNCVYRQNVKGEAVVSGTKAKALTNYMPGLIIASASCFNGSSGGGLFTTTNDQLIGMICSNAKVYKPVPQEQQSKQQEQTLVKDTEKLITFTFVLPIQIIDYCYQQIYQGTKSSTKVKSINDHDNEVVNHDKVLVDIDYKILDLWKLKPFHKDVYIESTPSLPATKSKTKTKTKPKVKAKL</sequence>
<feature type="compositionally biased region" description="Low complexity" evidence="1">
    <location>
        <begin position="382"/>
        <end position="405"/>
    </location>
</feature>
<evidence type="ECO:0008006" key="4">
    <source>
        <dbReference type="Google" id="ProtNLM"/>
    </source>
</evidence>
<dbReference type="RefSeq" id="XP_067548879.1">
    <property type="nucleotide sequence ID" value="XM_067690411.1"/>
</dbReference>
<dbReference type="GeneID" id="93650272"/>
<feature type="compositionally biased region" description="Basic residues" evidence="1">
    <location>
        <begin position="674"/>
        <end position="688"/>
    </location>
</feature>